<dbReference type="PROSITE" id="PS00028">
    <property type="entry name" value="ZINC_FINGER_C2H2_1"/>
    <property type="match status" value="1"/>
</dbReference>
<evidence type="ECO:0000313" key="4">
    <source>
        <dbReference type="Proteomes" id="UP001054945"/>
    </source>
</evidence>
<keyword evidence="1" id="KW-0863">Zinc-finger</keyword>
<keyword evidence="1" id="KW-0479">Metal-binding</keyword>
<dbReference type="Pfam" id="PF12874">
    <property type="entry name" value="zf-met"/>
    <property type="match status" value="1"/>
</dbReference>
<accession>A0AAV4QP86</accession>
<keyword evidence="1" id="KW-0862">Zinc</keyword>
<dbReference type="InterPro" id="IPR036236">
    <property type="entry name" value="Znf_C2H2_sf"/>
</dbReference>
<dbReference type="EMBL" id="BPLR01006547">
    <property type="protein sequence ID" value="GIY10649.1"/>
    <property type="molecule type" value="Genomic_DNA"/>
</dbReference>
<dbReference type="AlphaFoldDB" id="A0AAV4QP86"/>
<protein>
    <recommendedName>
        <fullName evidence="2">C2H2-type domain-containing protein</fullName>
    </recommendedName>
</protein>
<dbReference type="InterPro" id="IPR013087">
    <property type="entry name" value="Znf_C2H2_type"/>
</dbReference>
<reference evidence="3 4" key="1">
    <citation type="submission" date="2021-06" db="EMBL/GenBank/DDBJ databases">
        <title>Caerostris extrusa draft genome.</title>
        <authorList>
            <person name="Kono N."/>
            <person name="Arakawa K."/>
        </authorList>
    </citation>
    <scope>NUCLEOTIDE SEQUENCE [LARGE SCALE GENOMIC DNA]</scope>
</reference>
<feature type="domain" description="C2H2-type" evidence="2">
    <location>
        <begin position="83"/>
        <end position="110"/>
    </location>
</feature>
<keyword evidence="4" id="KW-1185">Reference proteome</keyword>
<gene>
    <name evidence="3" type="ORF">CEXT_682621</name>
</gene>
<evidence type="ECO:0000256" key="1">
    <source>
        <dbReference type="PROSITE-ProRule" id="PRU00042"/>
    </source>
</evidence>
<dbReference type="GO" id="GO:0008270">
    <property type="term" value="F:zinc ion binding"/>
    <property type="evidence" value="ECO:0007669"/>
    <property type="project" value="UniProtKB-KW"/>
</dbReference>
<sequence length="131" mass="15156">MCIHTNEKLHVSEISNKTPKHIPSVYCGKKKHVKEIYCGEEDCYCNNQYNFVACENSDEDSCVDVVSDNSEHTHNTHEKEISFVCDVCNIKFSDADSLKSHQPSHVKAKGYVYNKRKHAKRNLLWGRRLQL</sequence>
<dbReference type="Proteomes" id="UP001054945">
    <property type="component" value="Unassembled WGS sequence"/>
</dbReference>
<dbReference type="Gene3D" id="3.30.160.60">
    <property type="entry name" value="Classic Zinc Finger"/>
    <property type="match status" value="1"/>
</dbReference>
<name>A0AAV4QP86_CAEEX</name>
<evidence type="ECO:0000259" key="2">
    <source>
        <dbReference type="PROSITE" id="PS50157"/>
    </source>
</evidence>
<organism evidence="3 4">
    <name type="scientific">Caerostris extrusa</name>
    <name type="common">Bark spider</name>
    <name type="synonym">Caerostris bankana</name>
    <dbReference type="NCBI Taxonomy" id="172846"/>
    <lineage>
        <taxon>Eukaryota</taxon>
        <taxon>Metazoa</taxon>
        <taxon>Ecdysozoa</taxon>
        <taxon>Arthropoda</taxon>
        <taxon>Chelicerata</taxon>
        <taxon>Arachnida</taxon>
        <taxon>Araneae</taxon>
        <taxon>Araneomorphae</taxon>
        <taxon>Entelegynae</taxon>
        <taxon>Araneoidea</taxon>
        <taxon>Araneidae</taxon>
        <taxon>Caerostris</taxon>
    </lineage>
</organism>
<dbReference type="PROSITE" id="PS50157">
    <property type="entry name" value="ZINC_FINGER_C2H2_2"/>
    <property type="match status" value="1"/>
</dbReference>
<comment type="caution">
    <text evidence="3">The sequence shown here is derived from an EMBL/GenBank/DDBJ whole genome shotgun (WGS) entry which is preliminary data.</text>
</comment>
<dbReference type="SUPFAM" id="SSF57667">
    <property type="entry name" value="beta-beta-alpha zinc fingers"/>
    <property type="match status" value="1"/>
</dbReference>
<evidence type="ECO:0000313" key="3">
    <source>
        <dbReference type="EMBL" id="GIY10649.1"/>
    </source>
</evidence>
<proteinExistence type="predicted"/>